<organism evidence="1 2">
    <name type="scientific">Carex littledalei</name>
    <dbReference type="NCBI Taxonomy" id="544730"/>
    <lineage>
        <taxon>Eukaryota</taxon>
        <taxon>Viridiplantae</taxon>
        <taxon>Streptophyta</taxon>
        <taxon>Embryophyta</taxon>
        <taxon>Tracheophyta</taxon>
        <taxon>Spermatophyta</taxon>
        <taxon>Magnoliopsida</taxon>
        <taxon>Liliopsida</taxon>
        <taxon>Poales</taxon>
        <taxon>Cyperaceae</taxon>
        <taxon>Cyperoideae</taxon>
        <taxon>Cariceae</taxon>
        <taxon>Carex</taxon>
        <taxon>Carex subgen. Euthyceras</taxon>
    </lineage>
</organism>
<keyword evidence="2" id="KW-1185">Reference proteome</keyword>
<gene>
    <name evidence="1" type="ORF">FCM35_KLT04438</name>
</gene>
<accession>A0A833R8F6</accession>
<proteinExistence type="predicted"/>
<reference evidence="1" key="1">
    <citation type="submission" date="2020-01" db="EMBL/GenBank/DDBJ databases">
        <title>Genome sequence of Kobresia littledalei, the first chromosome-level genome in the family Cyperaceae.</title>
        <authorList>
            <person name="Qu G."/>
        </authorList>
    </citation>
    <scope>NUCLEOTIDE SEQUENCE</scope>
    <source>
        <strain evidence="1">C.B.Clarke</strain>
        <tissue evidence="1">Leaf</tissue>
    </source>
</reference>
<protein>
    <submittedName>
        <fullName evidence="1">Uncharacterized protein</fullName>
    </submittedName>
</protein>
<name>A0A833R8F6_9POAL</name>
<dbReference type="Proteomes" id="UP000623129">
    <property type="component" value="Unassembled WGS sequence"/>
</dbReference>
<sequence>MSLTLKNWCSYSNLTTHTKHQAKAICLMQCRQFNKRKRAQTCTKAMFETGGDDFRTLKRIIRLNSAVQNRSVKEFLDLASDECKFLFSSLPPFNPFSLIKGVFDLLHAHMLQNNVTFVIKPTADEGFDIGIRWTLESRGESRASAGQDCAKR</sequence>
<dbReference type="OrthoDB" id="753811at2759"/>
<dbReference type="EMBL" id="SWLB01000013">
    <property type="protein sequence ID" value="KAF3331084.1"/>
    <property type="molecule type" value="Genomic_DNA"/>
</dbReference>
<dbReference type="AlphaFoldDB" id="A0A833R8F6"/>
<comment type="caution">
    <text evidence="1">The sequence shown here is derived from an EMBL/GenBank/DDBJ whole genome shotgun (WGS) entry which is preliminary data.</text>
</comment>
<evidence type="ECO:0000313" key="1">
    <source>
        <dbReference type="EMBL" id="KAF3331084.1"/>
    </source>
</evidence>
<evidence type="ECO:0000313" key="2">
    <source>
        <dbReference type="Proteomes" id="UP000623129"/>
    </source>
</evidence>